<gene>
    <name evidence="2" type="ORF">HUJ06_026185</name>
</gene>
<accession>A0A822XZT7</accession>
<reference evidence="2 3" key="1">
    <citation type="journal article" date="2020" name="Mol. Biol. Evol.">
        <title>Distinct Expression and Methylation Patterns for Genes with Different Fates following a Single Whole-Genome Duplication in Flowering Plants.</title>
        <authorList>
            <person name="Shi T."/>
            <person name="Rahmani R.S."/>
            <person name="Gugger P.F."/>
            <person name="Wang M."/>
            <person name="Li H."/>
            <person name="Zhang Y."/>
            <person name="Li Z."/>
            <person name="Wang Q."/>
            <person name="Van de Peer Y."/>
            <person name="Marchal K."/>
            <person name="Chen J."/>
        </authorList>
    </citation>
    <scope>NUCLEOTIDE SEQUENCE [LARGE SCALE GENOMIC DNA]</scope>
    <source>
        <tissue evidence="2">Leaf</tissue>
    </source>
</reference>
<feature type="region of interest" description="Disordered" evidence="1">
    <location>
        <begin position="54"/>
        <end position="91"/>
    </location>
</feature>
<name>A0A822XZT7_NELNU</name>
<feature type="compositionally biased region" description="Basic and acidic residues" evidence="1">
    <location>
        <begin position="178"/>
        <end position="187"/>
    </location>
</feature>
<dbReference type="EMBL" id="DUZY01000001">
    <property type="protein sequence ID" value="DAD24721.1"/>
    <property type="molecule type" value="Genomic_DNA"/>
</dbReference>
<comment type="caution">
    <text evidence="2">The sequence shown here is derived from an EMBL/GenBank/DDBJ whole genome shotgun (WGS) entry which is preliminary data.</text>
</comment>
<keyword evidence="3" id="KW-1185">Reference proteome</keyword>
<evidence type="ECO:0000256" key="1">
    <source>
        <dbReference type="SAM" id="MobiDB-lite"/>
    </source>
</evidence>
<protein>
    <submittedName>
        <fullName evidence="2">Uncharacterized protein</fullName>
    </submittedName>
</protein>
<sequence length="354" mass="39267">MFIEERTCNGDSMDCSLVALCADGAALNGYAFGFGGDNTDGNLGVSSAEELRTYKRRKQSRLSSESSLQEDGRGSEGAAGQLPGQTIKKPGDMVAHKNSLEQDGLSRIVCPVLLDGIDDCPHGHWRRVVLEEISQSLGVSEGGIHRCIREAIMHSQFRYGNMPKVQNATEQTAWNQESAKRHGDSQKLHSQLNSTTKIPDRKQNFAKGHVDASPVGSQNETSDRIHVHHNTELCQQVFHKVIISEKFALLCKLLCENFQGVKVDSFFDFSIINSRMKEGAYEQSPVLFCADIQQVWGKFQRIGAEMVSLAKSLSDLSRTSYREKVGGLVNGAYEEGKFEVNNFLLLYIISHVKH</sequence>
<dbReference type="PANTHER" id="PTHR47162:SF9">
    <property type="entry name" value="PHD FINGER PROTEIN EHD3-LIKE"/>
    <property type="match status" value="1"/>
</dbReference>
<feature type="region of interest" description="Disordered" evidence="1">
    <location>
        <begin position="173"/>
        <end position="192"/>
    </location>
</feature>
<organism evidence="2 3">
    <name type="scientific">Nelumbo nucifera</name>
    <name type="common">Sacred lotus</name>
    <dbReference type="NCBI Taxonomy" id="4432"/>
    <lineage>
        <taxon>Eukaryota</taxon>
        <taxon>Viridiplantae</taxon>
        <taxon>Streptophyta</taxon>
        <taxon>Embryophyta</taxon>
        <taxon>Tracheophyta</taxon>
        <taxon>Spermatophyta</taxon>
        <taxon>Magnoliopsida</taxon>
        <taxon>Proteales</taxon>
        <taxon>Nelumbonaceae</taxon>
        <taxon>Nelumbo</taxon>
    </lineage>
</organism>
<dbReference type="AlphaFoldDB" id="A0A822XZT7"/>
<dbReference type="PANTHER" id="PTHR47162">
    <property type="entry name" value="OS02G0192300 PROTEIN"/>
    <property type="match status" value="1"/>
</dbReference>
<evidence type="ECO:0000313" key="3">
    <source>
        <dbReference type="Proteomes" id="UP000607653"/>
    </source>
</evidence>
<evidence type="ECO:0000313" key="2">
    <source>
        <dbReference type="EMBL" id="DAD24721.1"/>
    </source>
</evidence>
<proteinExistence type="predicted"/>
<dbReference type="Proteomes" id="UP000607653">
    <property type="component" value="Unassembled WGS sequence"/>
</dbReference>